<organism evidence="1 2">
    <name type="scientific">Microbacterium stercoris</name>
    <dbReference type="NCBI Taxonomy" id="2820289"/>
    <lineage>
        <taxon>Bacteria</taxon>
        <taxon>Bacillati</taxon>
        <taxon>Actinomycetota</taxon>
        <taxon>Actinomycetes</taxon>
        <taxon>Micrococcales</taxon>
        <taxon>Microbacteriaceae</taxon>
        <taxon>Microbacterium</taxon>
    </lineage>
</organism>
<proteinExistence type="predicted"/>
<accession>A0A939QKL8</accession>
<dbReference type="Pfam" id="PF20242">
    <property type="entry name" value="Emfourin"/>
    <property type="match status" value="1"/>
</dbReference>
<gene>
    <name evidence="1" type="ORF">J5V96_14310</name>
</gene>
<sequence>MRITVVRTGGFAGLRTSWTVHIEAQPDRREWRELVSSLPWDDTPPEGHGEPDRYVYRISCEPHEVVLGERALEGPWRVLVDRVRDAAAVERDPDG</sequence>
<comment type="caution">
    <text evidence="1">The sequence shown here is derived from an EMBL/GenBank/DDBJ whole genome shotgun (WGS) entry which is preliminary data.</text>
</comment>
<dbReference type="EMBL" id="JAGFOA010000006">
    <property type="protein sequence ID" value="MBO3664668.1"/>
    <property type="molecule type" value="Genomic_DNA"/>
</dbReference>
<evidence type="ECO:0000313" key="1">
    <source>
        <dbReference type="EMBL" id="MBO3664668.1"/>
    </source>
</evidence>
<dbReference type="RefSeq" id="WP_208504531.1">
    <property type="nucleotide sequence ID" value="NZ_JAGFOA010000006.1"/>
</dbReference>
<reference evidence="1" key="1">
    <citation type="submission" date="2021-03" db="EMBL/GenBank/DDBJ databases">
        <title>Microbacterium sp. nov., a novel actinobacterium isolated from cow dung.</title>
        <authorList>
            <person name="Zhang L."/>
        </authorList>
    </citation>
    <scope>NUCLEOTIDE SEQUENCE</scope>
    <source>
        <strain evidence="1">NEAU-LLB</strain>
    </source>
</reference>
<dbReference type="AlphaFoldDB" id="A0A939QKL8"/>
<protein>
    <submittedName>
        <fullName evidence="1">Uncharacterized protein</fullName>
    </submittedName>
</protein>
<keyword evidence="2" id="KW-1185">Reference proteome</keyword>
<name>A0A939QKL8_9MICO</name>
<evidence type="ECO:0000313" key="2">
    <source>
        <dbReference type="Proteomes" id="UP000680132"/>
    </source>
</evidence>
<dbReference type="Proteomes" id="UP000680132">
    <property type="component" value="Unassembled WGS sequence"/>
</dbReference>
<dbReference type="InterPro" id="IPR049457">
    <property type="entry name" value="Emfourin"/>
</dbReference>